<evidence type="ECO:0000313" key="3">
    <source>
        <dbReference type="Proteomes" id="UP000652761"/>
    </source>
</evidence>
<feature type="compositionally biased region" description="Low complexity" evidence="1">
    <location>
        <begin position="52"/>
        <end position="62"/>
    </location>
</feature>
<evidence type="ECO:0000313" key="2">
    <source>
        <dbReference type="EMBL" id="MQM01045.1"/>
    </source>
</evidence>
<dbReference type="EMBL" id="NMUH01002610">
    <property type="protein sequence ID" value="MQM01045.1"/>
    <property type="molecule type" value="Genomic_DNA"/>
</dbReference>
<dbReference type="Proteomes" id="UP000652761">
    <property type="component" value="Unassembled WGS sequence"/>
</dbReference>
<protein>
    <submittedName>
        <fullName evidence="2">Uncharacterized protein</fullName>
    </submittedName>
</protein>
<keyword evidence="3" id="KW-1185">Reference proteome</keyword>
<proteinExistence type="predicted"/>
<feature type="region of interest" description="Disordered" evidence="1">
    <location>
        <begin position="52"/>
        <end position="77"/>
    </location>
</feature>
<comment type="caution">
    <text evidence="2">The sequence shown here is derived from an EMBL/GenBank/DDBJ whole genome shotgun (WGS) entry which is preliminary data.</text>
</comment>
<gene>
    <name evidence="2" type="ORF">Taro_033796</name>
</gene>
<evidence type="ECO:0000256" key="1">
    <source>
        <dbReference type="SAM" id="MobiDB-lite"/>
    </source>
</evidence>
<sequence length="77" mass="8243">MGLGRQITIGSYEDRDGSIRSAPECDAVPCRDQIVTGTSVVMALRKRPIGPSHSQVLSLSSSGKRTKPQITGQLSIF</sequence>
<dbReference type="AlphaFoldDB" id="A0A843W803"/>
<accession>A0A843W803</accession>
<name>A0A843W803_COLES</name>
<reference evidence="2" key="1">
    <citation type="submission" date="2017-07" db="EMBL/GenBank/DDBJ databases">
        <title>Taro Niue Genome Assembly and Annotation.</title>
        <authorList>
            <person name="Atibalentja N."/>
            <person name="Keating K."/>
            <person name="Fields C.J."/>
        </authorList>
    </citation>
    <scope>NUCLEOTIDE SEQUENCE</scope>
    <source>
        <strain evidence="2">Niue_2</strain>
        <tissue evidence="2">Leaf</tissue>
    </source>
</reference>
<feature type="compositionally biased region" description="Polar residues" evidence="1">
    <location>
        <begin position="68"/>
        <end position="77"/>
    </location>
</feature>
<organism evidence="2 3">
    <name type="scientific">Colocasia esculenta</name>
    <name type="common">Wild taro</name>
    <name type="synonym">Arum esculentum</name>
    <dbReference type="NCBI Taxonomy" id="4460"/>
    <lineage>
        <taxon>Eukaryota</taxon>
        <taxon>Viridiplantae</taxon>
        <taxon>Streptophyta</taxon>
        <taxon>Embryophyta</taxon>
        <taxon>Tracheophyta</taxon>
        <taxon>Spermatophyta</taxon>
        <taxon>Magnoliopsida</taxon>
        <taxon>Liliopsida</taxon>
        <taxon>Araceae</taxon>
        <taxon>Aroideae</taxon>
        <taxon>Colocasieae</taxon>
        <taxon>Colocasia</taxon>
    </lineage>
</organism>